<dbReference type="AlphaFoldDB" id="W1XI52"/>
<dbReference type="InterPro" id="IPR052336">
    <property type="entry name" value="MlaD_Phospholipid_Transporter"/>
</dbReference>
<proteinExistence type="predicted"/>
<dbReference type="InterPro" id="IPR003399">
    <property type="entry name" value="Mce/MlaD"/>
</dbReference>
<comment type="caution">
    <text evidence="2">The sequence shown here is derived from an EMBL/GenBank/DDBJ whole genome shotgun (WGS) entry which is preliminary data.</text>
</comment>
<accession>W1XI52</accession>
<organism evidence="2">
    <name type="scientific">human gut metagenome</name>
    <dbReference type="NCBI Taxonomy" id="408170"/>
    <lineage>
        <taxon>unclassified sequences</taxon>
        <taxon>metagenomes</taxon>
        <taxon>organismal metagenomes</taxon>
    </lineage>
</organism>
<sequence length="73" mass="7987">IVLFIAGILFVGRIDIWAKPQMTITGDFTQVNGLKNGNQVKFSGVAIGTVSDIEITPRGVVVKMKLDEKTQIR</sequence>
<feature type="domain" description="Mce/MlaD" evidence="1">
    <location>
        <begin position="23"/>
        <end position="72"/>
    </location>
</feature>
<evidence type="ECO:0000313" key="2">
    <source>
        <dbReference type="EMBL" id="ETJ29957.1"/>
    </source>
</evidence>
<gene>
    <name evidence="2" type="ORF">Q604_UNBC15522G0001</name>
</gene>
<reference evidence="2" key="1">
    <citation type="submission" date="2013-12" db="EMBL/GenBank/DDBJ databases">
        <title>A Varibaculum cambriense genome reconstructed from a premature infant gut community with otherwise low bacterial novelty that shifts toward anaerobic metabolism during the third week of life.</title>
        <authorList>
            <person name="Brown C.T."/>
            <person name="Sharon I."/>
            <person name="Thomas B.C."/>
            <person name="Castelle C.J."/>
            <person name="Morowitz M.J."/>
            <person name="Banfield J.F."/>
        </authorList>
    </citation>
    <scope>NUCLEOTIDE SEQUENCE</scope>
</reference>
<name>W1XI52_9ZZZZ</name>
<dbReference type="PANTHER" id="PTHR33371:SF4">
    <property type="entry name" value="INTERMEMBRANE PHOSPHOLIPID TRANSPORT SYSTEM BINDING PROTEIN MLAD"/>
    <property type="match status" value="1"/>
</dbReference>
<evidence type="ECO:0000259" key="1">
    <source>
        <dbReference type="Pfam" id="PF02470"/>
    </source>
</evidence>
<feature type="non-terminal residue" evidence="2">
    <location>
        <position position="1"/>
    </location>
</feature>
<dbReference type="EMBL" id="AZMM01015522">
    <property type="protein sequence ID" value="ETJ29957.1"/>
    <property type="molecule type" value="Genomic_DNA"/>
</dbReference>
<dbReference type="Pfam" id="PF02470">
    <property type="entry name" value="MlaD"/>
    <property type="match status" value="1"/>
</dbReference>
<dbReference type="PANTHER" id="PTHR33371">
    <property type="entry name" value="INTERMEMBRANE PHOSPHOLIPID TRANSPORT SYSTEM BINDING PROTEIN MLAD-RELATED"/>
    <property type="match status" value="1"/>
</dbReference>
<protein>
    <submittedName>
        <fullName evidence="2">Mammalian cell entry related protein</fullName>
    </submittedName>
</protein>